<dbReference type="EMBL" id="OIVN01004757">
    <property type="protein sequence ID" value="SPD19082.1"/>
    <property type="molecule type" value="Genomic_DNA"/>
</dbReference>
<evidence type="ECO:0000313" key="2">
    <source>
        <dbReference type="EMBL" id="SPD19082.1"/>
    </source>
</evidence>
<gene>
    <name evidence="2" type="ORF">FSB_LOCUS46964</name>
</gene>
<evidence type="ECO:0000256" key="1">
    <source>
        <dbReference type="SAM" id="MobiDB-lite"/>
    </source>
</evidence>
<name>A0A2N9I320_FAGSY</name>
<protein>
    <submittedName>
        <fullName evidence="2">Uncharacterized protein</fullName>
    </submittedName>
</protein>
<organism evidence="2">
    <name type="scientific">Fagus sylvatica</name>
    <name type="common">Beechnut</name>
    <dbReference type="NCBI Taxonomy" id="28930"/>
    <lineage>
        <taxon>Eukaryota</taxon>
        <taxon>Viridiplantae</taxon>
        <taxon>Streptophyta</taxon>
        <taxon>Embryophyta</taxon>
        <taxon>Tracheophyta</taxon>
        <taxon>Spermatophyta</taxon>
        <taxon>Magnoliopsida</taxon>
        <taxon>eudicotyledons</taxon>
        <taxon>Gunneridae</taxon>
        <taxon>Pentapetalae</taxon>
        <taxon>rosids</taxon>
        <taxon>fabids</taxon>
        <taxon>Fagales</taxon>
        <taxon>Fagaceae</taxon>
        <taxon>Fagus</taxon>
    </lineage>
</organism>
<reference evidence="2" key="1">
    <citation type="submission" date="2018-02" db="EMBL/GenBank/DDBJ databases">
        <authorList>
            <person name="Cohen D.B."/>
            <person name="Kent A.D."/>
        </authorList>
    </citation>
    <scope>NUCLEOTIDE SEQUENCE</scope>
</reference>
<accession>A0A2N9I320</accession>
<dbReference type="AlphaFoldDB" id="A0A2N9I320"/>
<sequence length="58" mass="5723">MPSSSSQLVGRRAVYRGSGKTSGVGTERTGGAGDIGRVDVGGDAGIVDLRADASSSQL</sequence>
<proteinExistence type="predicted"/>
<feature type="region of interest" description="Disordered" evidence="1">
    <location>
        <begin position="1"/>
        <end position="37"/>
    </location>
</feature>